<dbReference type="PROSITE" id="PS50011">
    <property type="entry name" value="PROTEIN_KINASE_DOM"/>
    <property type="match status" value="1"/>
</dbReference>
<name>A0A5C1AJJ0_9BACT</name>
<dbReference type="PROSITE" id="PS00107">
    <property type="entry name" value="PROTEIN_KINASE_ATP"/>
    <property type="match status" value="1"/>
</dbReference>
<dbReference type="InterPro" id="IPR017441">
    <property type="entry name" value="Protein_kinase_ATP_BS"/>
</dbReference>
<dbReference type="GO" id="GO:0004672">
    <property type="term" value="F:protein kinase activity"/>
    <property type="evidence" value="ECO:0007669"/>
    <property type="project" value="InterPro"/>
</dbReference>
<evidence type="ECO:0000256" key="1">
    <source>
        <dbReference type="ARBA" id="ARBA00022741"/>
    </source>
</evidence>
<evidence type="ECO:0000259" key="5">
    <source>
        <dbReference type="PROSITE" id="PS50011"/>
    </source>
</evidence>
<keyword evidence="1 3" id="KW-0547">Nucleotide-binding</keyword>
<dbReference type="OrthoDB" id="5476445at2"/>
<dbReference type="Gene3D" id="1.10.510.10">
    <property type="entry name" value="Transferase(Phosphotransferase) domain 1"/>
    <property type="match status" value="1"/>
</dbReference>
<dbReference type="Pfam" id="PF13191">
    <property type="entry name" value="AAA_16"/>
    <property type="match status" value="1"/>
</dbReference>
<feature type="region of interest" description="Disordered" evidence="4">
    <location>
        <begin position="322"/>
        <end position="351"/>
    </location>
</feature>
<dbReference type="Pfam" id="PF00069">
    <property type="entry name" value="Pkinase"/>
    <property type="match status" value="1"/>
</dbReference>
<dbReference type="PROSITE" id="PS00108">
    <property type="entry name" value="PROTEIN_KINASE_ST"/>
    <property type="match status" value="1"/>
</dbReference>
<dbReference type="KEGG" id="lrs:PX52LOC_05374"/>
<dbReference type="AlphaFoldDB" id="A0A5C1AJJ0"/>
<dbReference type="Gene3D" id="3.40.50.300">
    <property type="entry name" value="P-loop containing nucleotide triphosphate hydrolases"/>
    <property type="match status" value="1"/>
</dbReference>
<dbReference type="GO" id="GO:0005524">
    <property type="term" value="F:ATP binding"/>
    <property type="evidence" value="ECO:0007669"/>
    <property type="project" value="UniProtKB-UniRule"/>
</dbReference>
<evidence type="ECO:0000313" key="7">
    <source>
        <dbReference type="Proteomes" id="UP000324974"/>
    </source>
</evidence>
<dbReference type="InterPro" id="IPR000719">
    <property type="entry name" value="Prot_kinase_dom"/>
</dbReference>
<evidence type="ECO:0000256" key="4">
    <source>
        <dbReference type="SAM" id="MobiDB-lite"/>
    </source>
</evidence>
<dbReference type="PANTHER" id="PTHR24361:SF678">
    <property type="entry name" value="SPORULATION-SPECIFIC PROTEIN 1"/>
    <property type="match status" value="1"/>
</dbReference>
<dbReference type="SUPFAM" id="SSF56112">
    <property type="entry name" value="Protein kinase-like (PK-like)"/>
    <property type="match status" value="1"/>
</dbReference>
<feature type="compositionally biased region" description="Polar residues" evidence="4">
    <location>
        <begin position="1"/>
        <end position="36"/>
    </location>
</feature>
<sequence length="1279" mass="139888">MSSVPFPDPNTNGASEPSELYTSDDQSTNDRNPNPTRSDDRVTVSKTPTQAFDAGRFDQRDVSPQFRARGFEVIRELGRGGMGVVYKARHVLTGEVVALKTLQQMTPAGLLRFKREFRIAANLSHPNLVSLRELVSDGTNWFLTMELVDGGNFLAPDGAFIPTGPAGGDADARLRDQFRQLAFGLAALHAAGILHRDVKPRNVLVTAAGRVVLVDFGLAGEVAEDGHYLSAPGQVTGTVAYMAPEQAIGGALTTAADWYAFGIVLYKALSGDLPYTGTVAEILWAKQRTDPPTHPLRRADLPPDLVSLCLDLLARDPADRPSAEDVVRRLSTPASAADGRGSRQRTELPTRGVSVVGRERHLRSLDDAFAAVRAGRTGCVRVHGPSGAGKSTLIRTFLQRLPADTAITLFGRCYEQELVPFKAFDGVVDSLTQYLVDLPEAQVAALLPRDARALARLFPVFGRAIAVAAVPRGVRDDALDQREVRRRGIAAIRDLFGRLGDRRPVVLCIDDLQWSDADSLIVLEELLRPPDPPRVLILLTYREEDAAGSPILHRVKAFQSVEPTVVVTDLQVAGLSPDEATALVTELLGETGGDRALAIVREAGGNPFYLGELAEAIHDGVTVDGPVSLDRLLWDRSRTLPDEARQALDAVAVAGRPIPPELLREVVGAAGDSHATLSLLRARHLLRVTGVDALVTTYHDRVREAVLAHLPDRRRREWHLRWARVAEAAGEVDSEFLAVHFHRAGESLVAAKYYATAAAAASSVTAFNQAVRLYQAALELGAWPTEQAAALEAARAGALANAGQGLASAEAYLRAAAKDDAHALDWQRRAAAQYLFSGHIDVGLTVLREIAATIGMSMPRAEWVTIAKLFAAKARLWWRGIRFRPRPAGDIPHRVLERIDVCWSAGTSLCVTDYLLGAYFLNRGLLFALKAAEPVRVARFLALESAHVVVIGSAGRGRAQLLRDAATEIAAQFADPYLEALLNLSRGMGDYMTGAFRAALPSLTAAEQVFQTRCTGVTWELDTARTWTMWCLLALGEMKELAARWPRLKEDADDRGDLYARVNLGTYILSSVGTAADEPDQAWDDLHAVMANWSQRRFHIQHHNALLGRLQIHLYRGEYRAAWELVRDREPSYRRSLIWRIQQPRIDHIQFRARCALAAASGQKNPEPLLRSAERDARLLLKESAAWGRALGCLVQACVRRLRSPDSDPAAFADAVQQLEAADLGLFAASARYCQGERTPGRDGQNLRDEALRWLSDQGIRNPLRMIRSHAPAGHTEHD</sequence>
<evidence type="ECO:0000313" key="6">
    <source>
        <dbReference type="EMBL" id="QEL18353.1"/>
    </source>
</evidence>
<evidence type="ECO:0000256" key="3">
    <source>
        <dbReference type="PROSITE-ProRule" id="PRU10141"/>
    </source>
</evidence>
<reference evidence="7" key="1">
    <citation type="submission" date="2019-08" db="EMBL/GenBank/DDBJ databases">
        <title>Limnoglobus roseus gen. nov., sp. nov., a novel freshwater planctomycete with a giant genome from the family Gemmataceae.</title>
        <authorList>
            <person name="Kulichevskaya I.S."/>
            <person name="Naumoff D.G."/>
            <person name="Miroshnikov K."/>
            <person name="Ivanova A."/>
            <person name="Philippov D.A."/>
            <person name="Hakobyan A."/>
            <person name="Rijpstra I.C."/>
            <person name="Sinninghe Damste J.S."/>
            <person name="Liesack W."/>
            <person name="Dedysh S.N."/>
        </authorList>
    </citation>
    <scope>NUCLEOTIDE SEQUENCE [LARGE SCALE GENOMIC DNA]</scope>
    <source>
        <strain evidence="7">PX52</strain>
    </source>
</reference>
<dbReference type="PANTHER" id="PTHR24361">
    <property type="entry name" value="MITOGEN-ACTIVATED KINASE KINASE KINASE"/>
    <property type="match status" value="1"/>
</dbReference>
<dbReference type="InterPro" id="IPR008271">
    <property type="entry name" value="Ser/Thr_kinase_AS"/>
</dbReference>
<dbReference type="SMART" id="SM00220">
    <property type="entry name" value="S_TKc"/>
    <property type="match status" value="1"/>
</dbReference>
<protein>
    <recommendedName>
        <fullName evidence="5">Protein kinase domain-containing protein</fullName>
    </recommendedName>
</protein>
<feature type="domain" description="Protein kinase" evidence="5">
    <location>
        <begin position="71"/>
        <end position="335"/>
    </location>
</feature>
<dbReference type="InterPro" id="IPR027417">
    <property type="entry name" value="P-loop_NTPase"/>
</dbReference>
<feature type="region of interest" description="Disordered" evidence="4">
    <location>
        <begin position="1"/>
        <end position="52"/>
    </location>
</feature>
<dbReference type="InterPro" id="IPR053235">
    <property type="entry name" value="Ser_Thr_kinase"/>
</dbReference>
<proteinExistence type="predicted"/>
<dbReference type="EMBL" id="CP042425">
    <property type="protein sequence ID" value="QEL18353.1"/>
    <property type="molecule type" value="Genomic_DNA"/>
</dbReference>
<gene>
    <name evidence="6" type="ORF">PX52LOC_05374</name>
</gene>
<dbReference type="GO" id="GO:0005737">
    <property type="term" value="C:cytoplasm"/>
    <property type="evidence" value="ECO:0007669"/>
    <property type="project" value="TreeGrafter"/>
</dbReference>
<dbReference type="InterPro" id="IPR011009">
    <property type="entry name" value="Kinase-like_dom_sf"/>
</dbReference>
<dbReference type="InterPro" id="IPR041664">
    <property type="entry name" value="AAA_16"/>
</dbReference>
<dbReference type="Gene3D" id="3.30.200.20">
    <property type="entry name" value="Phosphorylase Kinase, domain 1"/>
    <property type="match status" value="1"/>
</dbReference>
<feature type="binding site" evidence="3">
    <location>
        <position position="100"/>
    </location>
    <ligand>
        <name>ATP</name>
        <dbReference type="ChEBI" id="CHEBI:30616"/>
    </ligand>
</feature>
<accession>A0A5C1AJJ0</accession>
<dbReference type="CDD" id="cd14014">
    <property type="entry name" value="STKc_PknB_like"/>
    <property type="match status" value="1"/>
</dbReference>
<dbReference type="SUPFAM" id="SSF52540">
    <property type="entry name" value="P-loop containing nucleoside triphosphate hydrolases"/>
    <property type="match status" value="1"/>
</dbReference>
<keyword evidence="2 3" id="KW-0067">ATP-binding</keyword>
<dbReference type="Proteomes" id="UP000324974">
    <property type="component" value="Chromosome"/>
</dbReference>
<keyword evidence="7" id="KW-1185">Reference proteome</keyword>
<organism evidence="6 7">
    <name type="scientific">Limnoglobus roseus</name>
    <dbReference type="NCBI Taxonomy" id="2598579"/>
    <lineage>
        <taxon>Bacteria</taxon>
        <taxon>Pseudomonadati</taxon>
        <taxon>Planctomycetota</taxon>
        <taxon>Planctomycetia</taxon>
        <taxon>Gemmatales</taxon>
        <taxon>Gemmataceae</taxon>
        <taxon>Limnoglobus</taxon>
    </lineage>
</organism>
<evidence type="ECO:0000256" key="2">
    <source>
        <dbReference type="ARBA" id="ARBA00022840"/>
    </source>
</evidence>